<organism evidence="2 3">
    <name type="scientific">Friedmanniomyces simplex</name>
    <dbReference type="NCBI Taxonomy" id="329884"/>
    <lineage>
        <taxon>Eukaryota</taxon>
        <taxon>Fungi</taxon>
        <taxon>Dikarya</taxon>
        <taxon>Ascomycota</taxon>
        <taxon>Pezizomycotina</taxon>
        <taxon>Dothideomycetes</taxon>
        <taxon>Dothideomycetidae</taxon>
        <taxon>Mycosphaerellales</taxon>
        <taxon>Teratosphaeriaceae</taxon>
        <taxon>Friedmanniomyces</taxon>
    </lineage>
</organism>
<proteinExistence type="predicted"/>
<feature type="chain" id="PRO_5020276339" evidence="1">
    <location>
        <begin position="25"/>
        <end position="138"/>
    </location>
</feature>
<dbReference type="STRING" id="329884.A0A4U0VD04"/>
<dbReference type="Proteomes" id="UP000309340">
    <property type="component" value="Unassembled WGS sequence"/>
</dbReference>
<gene>
    <name evidence="2" type="ORF">B0A55_13481</name>
</gene>
<comment type="caution">
    <text evidence="2">The sequence shown here is derived from an EMBL/GenBank/DDBJ whole genome shotgun (WGS) entry which is preliminary data.</text>
</comment>
<reference evidence="2 3" key="1">
    <citation type="submission" date="2017-03" db="EMBL/GenBank/DDBJ databases">
        <title>Genomes of endolithic fungi from Antarctica.</title>
        <authorList>
            <person name="Coleine C."/>
            <person name="Masonjones S."/>
            <person name="Stajich J.E."/>
        </authorList>
    </citation>
    <scope>NUCLEOTIDE SEQUENCE [LARGE SCALE GENOMIC DNA]</scope>
    <source>
        <strain evidence="2 3">CCFEE 5184</strain>
    </source>
</reference>
<dbReference type="EMBL" id="NAJQ01002231">
    <property type="protein sequence ID" value="TKA46693.1"/>
    <property type="molecule type" value="Genomic_DNA"/>
</dbReference>
<evidence type="ECO:0000256" key="1">
    <source>
        <dbReference type="SAM" id="SignalP"/>
    </source>
</evidence>
<keyword evidence="1" id="KW-0732">Signal</keyword>
<accession>A0A4U0VD04</accession>
<dbReference type="AlphaFoldDB" id="A0A4U0VD04"/>
<feature type="signal peptide" evidence="1">
    <location>
        <begin position="1"/>
        <end position="24"/>
    </location>
</feature>
<evidence type="ECO:0000313" key="3">
    <source>
        <dbReference type="Proteomes" id="UP000309340"/>
    </source>
</evidence>
<dbReference type="OrthoDB" id="5330858at2759"/>
<evidence type="ECO:0000313" key="2">
    <source>
        <dbReference type="EMBL" id="TKA46693.1"/>
    </source>
</evidence>
<protein>
    <submittedName>
        <fullName evidence="2">Uncharacterized protein</fullName>
    </submittedName>
</protein>
<name>A0A4U0VD04_9PEZI</name>
<keyword evidence="3" id="KW-1185">Reference proteome</keyword>
<sequence length="138" mass="15237">MRTMIRHEELLLFMKILRIVLLEGGRHKKYVQTDGDDTTSGNSTFVWSAQHDYAPNDQAVGHVSLLMNCAIDAIGLGSWLEGQLADEYRTSEFMQELGTKENHLGKVRPRPLADDVALARGDRVLPTGCKAQASKVGG</sequence>